<protein>
    <submittedName>
        <fullName evidence="2">Uncharacterized protein</fullName>
    </submittedName>
</protein>
<evidence type="ECO:0000256" key="1">
    <source>
        <dbReference type="SAM" id="MobiDB-lite"/>
    </source>
</evidence>
<feature type="region of interest" description="Disordered" evidence="1">
    <location>
        <begin position="1"/>
        <end position="25"/>
    </location>
</feature>
<accession>A0A0A9AU97</accession>
<sequence length="25" mass="2594">MQQYSHSVGGVTFSSSCKNSVESGS</sequence>
<proteinExistence type="predicted"/>
<organism evidence="2">
    <name type="scientific">Arundo donax</name>
    <name type="common">Giant reed</name>
    <name type="synonym">Donax arundinaceus</name>
    <dbReference type="NCBI Taxonomy" id="35708"/>
    <lineage>
        <taxon>Eukaryota</taxon>
        <taxon>Viridiplantae</taxon>
        <taxon>Streptophyta</taxon>
        <taxon>Embryophyta</taxon>
        <taxon>Tracheophyta</taxon>
        <taxon>Spermatophyta</taxon>
        <taxon>Magnoliopsida</taxon>
        <taxon>Liliopsida</taxon>
        <taxon>Poales</taxon>
        <taxon>Poaceae</taxon>
        <taxon>PACMAD clade</taxon>
        <taxon>Arundinoideae</taxon>
        <taxon>Arundineae</taxon>
        <taxon>Arundo</taxon>
    </lineage>
</organism>
<dbReference type="AlphaFoldDB" id="A0A0A9AU97"/>
<dbReference type="EMBL" id="GBRH01244437">
    <property type="protein sequence ID" value="JAD53458.1"/>
    <property type="molecule type" value="Transcribed_RNA"/>
</dbReference>
<name>A0A0A9AU97_ARUDO</name>
<reference evidence="2" key="2">
    <citation type="journal article" date="2015" name="Data Brief">
        <title>Shoot transcriptome of the giant reed, Arundo donax.</title>
        <authorList>
            <person name="Barrero R.A."/>
            <person name="Guerrero F.D."/>
            <person name="Moolhuijzen P."/>
            <person name="Goolsby J.A."/>
            <person name="Tidwell J."/>
            <person name="Bellgard S.E."/>
            <person name="Bellgard M.I."/>
        </authorList>
    </citation>
    <scope>NUCLEOTIDE SEQUENCE</scope>
    <source>
        <tissue evidence="2">Shoot tissue taken approximately 20 cm above the soil surface</tissue>
    </source>
</reference>
<evidence type="ECO:0000313" key="2">
    <source>
        <dbReference type="EMBL" id="JAD53458.1"/>
    </source>
</evidence>
<reference evidence="2" key="1">
    <citation type="submission" date="2014-09" db="EMBL/GenBank/DDBJ databases">
        <authorList>
            <person name="Magalhaes I.L.F."/>
            <person name="Oliveira U."/>
            <person name="Santos F.R."/>
            <person name="Vidigal T.H.D.A."/>
            <person name="Brescovit A.D."/>
            <person name="Santos A.J."/>
        </authorList>
    </citation>
    <scope>NUCLEOTIDE SEQUENCE</scope>
    <source>
        <tissue evidence="2">Shoot tissue taken approximately 20 cm above the soil surface</tissue>
    </source>
</reference>